<dbReference type="GO" id="GO:0005737">
    <property type="term" value="C:cytoplasm"/>
    <property type="evidence" value="ECO:0007669"/>
    <property type="project" value="UniProtKB-SubCell"/>
</dbReference>
<dbReference type="EMBL" id="JADAKE010000016">
    <property type="protein sequence ID" value="MBF8808117.1"/>
    <property type="molecule type" value="Genomic_DNA"/>
</dbReference>
<protein>
    <recommendedName>
        <fullName evidence="8 9">Dephospho-CoA kinase</fullName>
        <ecNumber evidence="8 9">2.7.1.24</ecNumber>
    </recommendedName>
    <alternativeName>
        <fullName evidence="8">Dephosphocoenzyme A kinase</fullName>
    </alternativeName>
</protein>
<keyword evidence="4 8" id="KW-0547">Nucleotide-binding</keyword>
<proteinExistence type="inferred from homology"/>
<dbReference type="AlphaFoldDB" id="A0A931AUR6"/>
<dbReference type="PANTHER" id="PTHR10695">
    <property type="entry name" value="DEPHOSPHO-COA KINASE-RELATED"/>
    <property type="match status" value="1"/>
</dbReference>
<evidence type="ECO:0000256" key="2">
    <source>
        <dbReference type="ARBA" id="ARBA00022490"/>
    </source>
</evidence>
<keyword evidence="5 8" id="KW-0418">Kinase</keyword>
<dbReference type="FunFam" id="3.40.50.300:FF:000991">
    <property type="entry name" value="Dephospho-CoA kinase"/>
    <property type="match status" value="1"/>
</dbReference>
<dbReference type="PANTHER" id="PTHR10695:SF46">
    <property type="entry name" value="BIFUNCTIONAL COENZYME A SYNTHASE-RELATED"/>
    <property type="match status" value="1"/>
</dbReference>
<keyword evidence="11" id="KW-1185">Reference proteome</keyword>
<comment type="similarity">
    <text evidence="1 8">Belongs to the CoaE family.</text>
</comment>
<sequence length="211" mass="23917">MSKLSKAKNQKIGYVLGLTGGIATGKSTTAAVFRQHEVPVIDGDSIAREVVEPGTKGLLALVQGVGEEILQKDGTLDRVTLAKIVFHSPEQRKKLDRLLDPFIRQAIKEQIQQQKVSHPLVVADIPLLFEGHYEQDMDAVAVVYLTEKIQLQRLMKRNQLSLTEATKRIESQWSIEIKKNLADIIFDNSRSKEELVQQIENWLMNFNNRFL</sequence>
<dbReference type="InterPro" id="IPR001977">
    <property type="entry name" value="Depp_CoAkinase"/>
</dbReference>
<evidence type="ECO:0000256" key="3">
    <source>
        <dbReference type="ARBA" id="ARBA00022679"/>
    </source>
</evidence>
<evidence type="ECO:0000256" key="5">
    <source>
        <dbReference type="ARBA" id="ARBA00022777"/>
    </source>
</evidence>
<accession>A0A931AUR6</accession>
<dbReference type="InterPro" id="IPR027417">
    <property type="entry name" value="P-loop_NTPase"/>
</dbReference>
<dbReference type="GO" id="GO:0004140">
    <property type="term" value="F:dephospho-CoA kinase activity"/>
    <property type="evidence" value="ECO:0007669"/>
    <property type="project" value="UniProtKB-UniRule"/>
</dbReference>
<keyword evidence="3 8" id="KW-0808">Transferase</keyword>
<dbReference type="GO" id="GO:0005524">
    <property type="term" value="F:ATP binding"/>
    <property type="evidence" value="ECO:0007669"/>
    <property type="project" value="UniProtKB-UniRule"/>
</dbReference>
<reference evidence="10" key="1">
    <citation type="submission" date="2020-09" db="EMBL/GenBank/DDBJ databases">
        <title>Genomic insights into the novelty and pathogenicity of a unique biofilm-forming Enterococcus sp. bacteria (Enterococcus lacertideformus) identified in reptiles.</title>
        <authorList>
            <person name="Agius J.E."/>
            <person name="Phalen D.N."/>
            <person name="Rose K."/>
            <person name="Eden J.-S."/>
        </authorList>
    </citation>
    <scope>NUCLEOTIDE SEQUENCE</scope>
    <source>
        <strain evidence="10">PHRS 0518</strain>
    </source>
</reference>
<gene>
    <name evidence="8" type="primary">coaE</name>
    <name evidence="10" type="ORF">IC227_07085</name>
</gene>
<dbReference type="GO" id="GO:0015937">
    <property type="term" value="P:coenzyme A biosynthetic process"/>
    <property type="evidence" value="ECO:0007669"/>
    <property type="project" value="UniProtKB-UniRule"/>
</dbReference>
<dbReference type="HAMAP" id="MF_00376">
    <property type="entry name" value="Dephospho_CoA_kinase"/>
    <property type="match status" value="1"/>
</dbReference>
<organism evidence="10 11">
    <name type="scientific">Enterococcus lacertideformus</name>
    <dbReference type="NCBI Taxonomy" id="2771493"/>
    <lineage>
        <taxon>Bacteria</taxon>
        <taxon>Bacillati</taxon>
        <taxon>Bacillota</taxon>
        <taxon>Bacilli</taxon>
        <taxon>Lactobacillales</taxon>
        <taxon>Enterococcaceae</taxon>
        <taxon>Enterococcus</taxon>
    </lineage>
</organism>
<dbReference type="PROSITE" id="PS51219">
    <property type="entry name" value="DPCK"/>
    <property type="match status" value="1"/>
</dbReference>
<dbReference type="Pfam" id="PF01121">
    <property type="entry name" value="CoaE"/>
    <property type="match status" value="1"/>
</dbReference>
<evidence type="ECO:0000313" key="11">
    <source>
        <dbReference type="Proteomes" id="UP000637757"/>
    </source>
</evidence>
<dbReference type="NCBIfam" id="TIGR00152">
    <property type="entry name" value="dephospho-CoA kinase"/>
    <property type="match status" value="1"/>
</dbReference>
<dbReference type="CDD" id="cd02022">
    <property type="entry name" value="DPCK"/>
    <property type="match status" value="1"/>
</dbReference>
<comment type="function">
    <text evidence="8">Catalyzes the phosphorylation of the 3'-hydroxyl group of dephosphocoenzyme A to form coenzyme A.</text>
</comment>
<keyword evidence="7 8" id="KW-0173">Coenzyme A biosynthesis</keyword>
<dbReference type="Gene3D" id="3.40.50.300">
    <property type="entry name" value="P-loop containing nucleotide triphosphate hydrolases"/>
    <property type="match status" value="1"/>
</dbReference>
<evidence type="ECO:0000256" key="4">
    <source>
        <dbReference type="ARBA" id="ARBA00022741"/>
    </source>
</evidence>
<comment type="pathway">
    <text evidence="8">Cofactor biosynthesis; coenzyme A biosynthesis; CoA from (R)-pantothenate: step 5/5.</text>
</comment>
<keyword evidence="2 8" id="KW-0963">Cytoplasm</keyword>
<keyword evidence="6 8" id="KW-0067">ATP-binding</keyword>
<evidence type="ECO:0000256" key="6">
    <source>
        <dbReference type="ARBA" id="ARBA00022840"/>
    </source>
</evidence>
<comment type="caution">
    <text evidence="10">The sequence shown here is derived from an EMBL/GenBank/DDBJ whole genome shotgun (WGS) entry which is preliminary data.</text>
</comment>
<dbReference type="SUPFAM" id="SSF52540">
    <property type="entry name" value="P-loop containing nucleoside triphosphate hydrolases"/>
    <property type="match status" value="1"/>
</dbReference>
<feature type="binding site" evidence="8">
    <location>
        <begin position="23"/>
        <end position="28"/>
    </location>
    <ligand>
        <name>ATP</name>
        <dbReference type="ChEBI" id="CHEBI:30616"/>
    </ligand>
</feature>
<evidence type="ECO:0000313" key="10">
    <source>
        <dbReference type="EMBL" id="MBF8808117.1"/>
    </source>
</evidence>
<comment type="subcellular location">
    <subcellularLocation>
        <location evidence="8">Cytoplasm</location>
    </subcellularLocation>
</comment>
<name>A0A931AUR6_9ENTE</name>
<evidence type="ECO:0000256" key="9">
    <source>
        <dbReference type="NCBIfam" id="TIGR00152"/>
    </source>
</evidence>
<evidence type="ECO:0000256" key="1">
    <source>
        <dbReference type="ARBA" id="ARBA00009018"/>
    </source>
</evidence>
<evidence type="ECO:0000256" key="7">
    <source>
        <dbReference type="ARBA" id="ARBA00022993"/>
    </source>
</evidence>
<dbReference type="EC" id="2.7.1.24" evidence="8 9"/>
<dbReference type="Proteomes" id="UP000637757">
    <property type="component" value="Unassembled WGS sequence"/>
</dbReference>
<comment type="catalytic activity">
    <reaction evidence="8">
        <text>3'-dephospho-CoA + ATP = ADP + CoA + H(+)</text>
        <dbReference type="Rhea" id="RHEA:18245"/>
        <dbReference type="ChEBI" id="CHEBI:15378"/>
        <dbReference type="ChEBI" id="CHEBI:30616"/>
        <dbReference type="ChEBI" id="CHEBI:57287"/>
        <dbReference type="ChEBI" id="CHEBI:57328"/>
        <dbReference type="ChEBI" id="CHEBI:456216"/>
        <dbReference type="EC" id="2.7.1.24"/>
    </reaction>
</comment>
<evidence type="ECO:0000256" key="8">
    <source>
        <dbReference type="HAMAP-Rule" id="MF_00376"/>
    </source>
</evidence>